<keyword evidence="1" id="KW-0732">Signal</keyword>
<name>A0ABW2DM48_9BACT</name>
<evidence type="ECO:0000313" key="2">
    <source>
        <dbReference type="EMBL" id="MFC6997391.1"/>
    </source>
</evidence>
<keyword evidence="3" id="KW-1185">Reference proteome</keyword>
<dbReference type="RefSeq" id="WP_066615676.1">
    <property type="nucleotide sequence ID" value="NZ_JBHSYQ010000003.1"/>
</dbReference>
<sequence length="336" mass="37914">MKKYISIILLLLCSLMATAQQQPLYSQYMTNYYLVNPAVAGFEKDLNLKAGFRNQWVGFEGAPKTFYLSAETALFQNQRKKGRRGVQAYHGAGGYAYTDNTGPTTRTAALLSYAYHIPLNREIYFSSGVFAGFQQFRFDPNKVVMADNSNGIDPVTRNGVLNAFVPDLSVGTYLHSNRFYVGISLFQLLDNKYVSAENADAASYLSKHLFMSGGYNFDVRRNITLTPSVLLKYAGPAPLQADLNMKGTYYFTKRRRTAYDDHVWTAVSYRTQDALVGLVGLQFKEQYQFSYSYDITVSPLRHHSAGSHELMLGFRIKKTKGYKWLGQNTASSPDQM</sequence>
<feature type="signal peptide" evidence="1">
    <location>
        <begin position="1"/>
        <end position="19"/>
    </location>
</feature>
<organism evidence="2 3">
    <name type="scientific">Rufibacter roseus</name>
    <dbReference type="NCBI Taxonomy" id="1567108"/>
    <lineage>
        <taxon>Bacteria</taxon>
        <taxon>Pseudomonadati</taxon>
        <taxon>Bacteroidota</taxon>
        <taxon>Cytophagia</taxon>
        <taxon>Cytophagales</taxon>
        <taxon>Hymenobacteraceae</taxon>
        <taxon>Rufibacter</taxon>
    </lineage>
</organism>
<dbReference type="InterPro" id="IPR019861">
    <property type="entry name" value="PorP/SprF_Bacteroidetes"/>
</dbReference>
<comment type="caution">
    <text evidence="2">The sequence shown here is derived from an EMBL/GenBank/DDBJ whole genome shotgun (WGS) entry which is preliminary data.</text>
</comment>
<evidence type="ECO:0000313" key="3">
    <source>
        <dbReference type="Proteomes" id="UP001596405"/>
    </source>
</evidence>
<proteinExistence type="predicted"/>
<dbReference type="EMBL" id="JBHSYQ010000003">
    <property type="protein sequence ID" value="MFC6997391.1"/>
    <property type="molecule type" value="Genomic_DNA"/>
</dbReference>
<accession>A0ABW2DM48</accession>
<feature type="chain" id="PRO_5046518250" evidence="1">
    <location>
        <begin position="20"/>
        <end position="336"/>
    </location>
</feature>
<dbReference type="Pfam" id="PF11751">
    <property type="entry name" value="PorP_SprF"/>
    <property type="match status" value="1"/>
</dbReference>
<reference evidence="3" key="1">
    <citation type="journal article" date="2019" name="Int. J. Syst. Evol. Microbiol.">
        <title>The Global Catalogue of Microorganisms (GCM) 10K type strain sequencing project: providing services to taxonomists for standard genome sequencing and annotation.</title>
        <authorList>
            <consortium name="The Broad Institute Genomics Platform"/>
            <consortium name="The Broad Institute Genome Sequencing Center for Infectious Disease"/>
            <person name="Wu L."/>
            <person name="Ma J."/>
        </authorList>
    </citation>
    <scope>NUCLEOTIDE SEQUENCE [LARGE SCALE GENOMIC DNA]</scope>
    <source>
        <strain evidence="3">CGMCC 4.7393</strain>
    </source>
</reference>
<dbReference type="NCBIfam" id="TIGR03519">
    <property type="entry name" value="T9SS_PorP_fam"/>
    <property type="match status" value="1"/>
</dbReference>
<dbReference type="Proteomes" id="UP001596405">
    <property type="component" value="Unassembled WGS sequence"/>
</dbReference>
<protein>
    <submittedName>
        <fullName evidence="2">Type IX secretion system membrane protein PorP/SprF</fullName>
    </submittedName>
</protein>
<evidence type="ECO:0000256" key="1">
    <source>
        <dbReference type="SAM" id="SignalP"/>
    </source>
</evidence>
<gene>
    <name evidence="2" type="ORF">ACFQHR_07125</name>
</gene>